<evidence type="ECO:0000256" key="2">
    <source>
        <dbReference type="ARBA" id="ARBA00004574"/>
    </source>
</evidence>
<keyword evidence="6" id="KW-0158">Chromosome</keyword>
<dbReference type="RefSeq" id="XP_020132122.1">
    <property type="nucleotide sequence ID" value="XM_020271119.1"/>
</dbReference>
<evidence type="ECO:0000256" key="7">
    <source>
        <dbReference type="ARBA" id="ARBA00022694"/>
    </source>
</evidence>
<dbReference type="GO" id="GO:0000781">
    <property type="term" value="C:chromosome, telomeric region"/>
    <property type="evidence" value="ECO:0007669"/>
    <property type="project" value="UniProtKB-SubCell"/>
</dbReference>
<proteinExistence type="inferred from homology"/>
<evidence type="ECO:0000256" key="12">
    <source>
        <dbReference type="ARBA" id="ARBA00023242"/>
    </source>
</evidence>
<evidence type="ECO:0000256" key="5">
    <source>
        <dbReference type="ARBA" id="ARBA00019746"/>
    </source>
</evidence>
<dbReference type="GO" id="GO:0008033">
    <property type="term" value="P:tRNA processing"/>
    <property type="evidence" value="ECO:0007669"/>
    <property type="project" value="UniProtKB-KW"/>
</dbReference>
<reference evidence="15 16" key="1">
    <citation type="submission" date="2016-10" db="EMBL/GenBank/DDBJ databases">
        <title>Proteomics and genomics reveal pathogen-plant mechanisms compatible with a hemibiotrophic lifestyle of Diplodia corticola.</title>
        <authorList>
            <person name="Fernandes I."/>
            <person name="De Jonge R."/>
            <person name="Van De Peer Y."/>
            <person name="Devreese B."/>
            <person name="Alves A."/>
            <person name="Esteves A.C."/>
        </authorList>
    </citation>
    <scope>NUCLEOTIDE SEQUENCE [LARGE SCALE GENOMIC DNA]</scope>
    <source>
        <strain evidence="15 16">CBS 112549</strain>
    </source>
</reference>
<keyword evidence="9" id="KW-0805">Transcription regulation</keyword>
<dbReference type="Pfam" id="PF08738">
    <property type="entry name" value="Gon7"/>
    <property type="match status" value="1"/>
</dbReference>
<evidence type="ECO:0000256" key="10">
    <source>
        <dbReference type="ARBA" id="ARBA00023159"/>
    </source>
</evidence>
<keyword evidence="12" id="KW-0539">Nucleus</keyword>
<dbReference type="Proteomes" id="UP000183809">
    <property type="component" value="Unassembled WGS sequence"/>
</dbReference>
<organism evidence="15 16">
    <name type="scientific">Diplodia corticola</name>
    <dbReference type="NCBI Taxonomy" id="236234"/>
    <lineage>
        <taxon>Eukaryota</taxon>
        <taxon>Fungi</taxon>
        <taxon>Dikarya</taxon>
        <taxon>Ascomycota</taxon>
        <taxon>Pezizomycotina</taxon>
        <taxon>Dothideomycetes</taxon>
        <taxon>Dothideomycetes incertae sedis</taxon>
        <taxon>Botryosphaeriales</taxon>
        <taxon>Botryosphaeriaceae</taxon>
        <taxon>Diplodia</taxon>
    </lineage>
</organism>
<accession>A0A1J9R360</accession>
<evidence type="ECO:0000256" key="4">
    <source>
        <dbReference type="ARBA" id="ARBA00011534"/>
    </source>
</evidence>
<keyword evidence="8" id="KW-0779">Telomere</keyword>
<dbReference type="GeneID" id="31011378"/>
<evidence type="ECO:0000256" key="6">
    <source>
        <dbReference type="ARBA" id="ARBA00022454"/>
    </source>
</evidence>
<feature type="compositionally biased region" description="Pro residues" evidence="14">
    <location>
        <begin position="1"/>
        <end position="18"/>
    </location>
</feature>
<evidence type="ECO:0000256" key="14">
    <source>
        <dbReference type="SAM" id="MobiDB-lite"/>
    </source>
</evidence>
<evidence type="ECO:0000313" key="15">
    <source>
        <dbReference type="EMBL" id="OJD35862.1"/>
    </source>
</evidence>
<comment type="subunit">
    <text evidence="4">Component of the EKC/KEOPS complex composed of at least BUD32, CGI121, GON7, KAE1 and PCC1; the whole complex dimerizes.</text>
</comment>
<feature type="compositionally biased region" description="Basic and acidic residues" evidence="14">
    <location>
        <begin position="80"/>
        <end position="95"/>
    </location>
</feature>
<evidence type="ECO:0000313" key="16">
    <source>
        <dbReference type="Proteomes" id="UP000183809"/>
    </source>
</evidence>
<comment type="similarity">
    <text evidence="3">Belongs to the GON7 family.</text>
</comment>
<keyword evidence="16" id="KW-1185">Reference proteome</keyword>
<evidence type="ECO:0000256" key="8">
    <source>
        <dbReference type="ARBA" id="ARBA00022895"/>
    </source>
</evidence>
<evidence type="ECO:0000256" key="9">
    <source>
        <dbReference type="ARBA" id="ARBA00023015"/>
    </source>
</evidence>
<evidence type="ECO:0000256" key="13">
    <source>
        <dbReference type="ARBA" id="ARBA00025393"/>
    </source>
</evidence>
<keyword evidence="10" id="KW-0010">Activator</keyword>
<feature type="region of interest" description="Disordered" evidence="14">
    <location>
        <begin position="71"/>
        <end position="109"/>
    </location>
</feature>
<dbReference type="EMBL" id="MNUE01000014">
    <property type="protein sequence ID" value="OJD35862.1"/>
    <property type="molecule type" value="Genomic_DNA"/>
</dbReference>
<protein>
    <recommendedName>
        <fullName evidence="5">EKC/KEOPS complex subunit GON7</fullName>
    </recommendedName>
</protein>
<comment type="caution">
    <text evidence="15">The sequence shown here is derived from an EMBL/GenBank/DDBJ whole genome shotgun (WGS) entry which is preliminary data.</text>
</comment>
<name>A0A1J9R360_9PEZI</name>
<evidence type="ECO:0000256" key="3">
    <source>
        <dbReference type="ARBA" id="ARBA00008529"/>
    </source>
</evidence>
<keyword evidence="7" id="KW-0819">tRNA processing</keyword>
<comment type="function">
    <text evidence="13">Component of the EKC/KEOPS complex that is required for the formation of a threonylcarbamoyl group on adenosine at position 37 (t(6)A37) in tRNAs that read codons beginning with adenine. The complex is probably involved in the transfer of the threonylcarbamoyl moiety of threonylcarbamoyl-AMP (TC-AMP) to the N6 group of A37. GON7 likely plays a supporting role to the catalytic subunit KAE1 in the complex. The EKC/KEOPS complex also promotes both telomere uncapping and telomere elongation. The complex is required for efficient recruitment of transcriptional coactivators.</text>
</comment>
<dbReference type="AlphaFoldDB" id="A0A1J9R360"/>
<keyword evidence="11" id="KW-0804">Transcription</keyword>
<evidence type="ECO:0000256" key="1">
    <source>
        <dbReference type="ARBA" id="ARBA00004123"/>
    </source>
</evidence>
<comment type="subcellular location">
    <subcellularLocation>
        <location evidence="2">Chromosome</location>
        <location evidence="2">Telomere</location>
    </subcellularLocation>
    <subcellularLocation>
        <location evidence="1">Nucleus</location>
    </subcellularLocation>
</comment>
<dbReference type="InterPro" id="IPR014849">
    <property type="entry name" value="EKC/KEOPS_Gon7"/>
</dbReference>
<gene>
    <name evidence="15" type="ORF">BKCO1_1400043</name>
</gene>
<dbReference type="OrthoDB" id="2288868at2759"/>
<dbReference type="GO" id="GO:0005634">
    <property type="term" value="C:nucleus"/>
    <property type="evidence" value="ECO:0007669"/>
    <property type="project" value="UniProtKB-SubCell"/>
</dbReference>
<sequence length="109" mass="11631">MPRIPSPPHPPPPPPATPKMPSLSAVYSSPAHGTAVFSRDLPPVSAAPATDEKTAFLSALRQSVSELQSEVNAHVTQNMEQEKKDAGIDESKEAALEANYGEEVVEEDE</sequence>
<evidence type="ECO:0000256" key="11">
    <source>
        <dbReference type="ARBA" id="ARBA00023163"/>
    </source>
</evidence>
<feature type="region of interest" description="Disordered" evidence="14">
    <location>
        <begin position="1"/>
        <end position="43"/>
    </location>
</feature>